<feature type="region of interest" description="Disordered" evidence="6">
    <location>
        <begin position="202"/>
        <end position="221"/>
    </location>
</feature>
<evidence type="ECO:0000313" key="8">
    <source>
        <dbReference type="EMBL" id="MDC3985389.1"/>
    </source>
</evidence>
<dbReference type="Gene3D" id="3.50.50.60">
    <property type="entry name" value="FAD/NAD(P)-binding domain"/>
    <property type="match status" value="2"/>
</dbReference>
<dbReference type="AlphaFoldDB" id="A0A9X3X7F4"/>
<dbReference type="Pfam" id="PF00732">
    <property type="entry name" value="GMC_oxred_N"/>
    <property type="match status" value="1"/>
</dbReference>
<gene>
    <name evidence="8" type="ORF">KEG57_33230</name>
</gene>
<sequence length="708" mass="76804">MSRRKFVAVTGGVSLGIIAFGHALPGVAKAETPDQGDFDFIVCGTGSGGAIVINRLVNEGFKVLALEAGIDMPTPNARRAEGTQSTFDDYESKDWPYVGEPETTGYGFQVPMGDQAMGKMVGGSSHHYGMVCYRAAPEDYDEWDHYLRDGAGSLGNLQFVGTNIVSGNNFTSELKAGDYIRLDQDGQPFRVVDIIDDEHLQIDPGGLPVPTGSGPGTKLTPWNRSSMLTHYKKAENDIDIEHPAIDPSTHSGTGYIEIGRIGGPLLGDTRPNVTTPRINPVLIDIVQSLTNSAAHDKLPLDFVDDINDWNFLANTTNNFHKAPLGYVGFDSQGNPVAGGRQSLSFHRVDKYDERRSALIVAIDPVRDKPNLKLESQAVVNRVLFVKKPGGGLQTAGVEYLQNQNGVWVMKTALCPNVILAAGPYGTPAILLRSGVGDPKRMPKGTPLLHKLPGVGANILQHVGINIVYRTRRDLPLMFQGLTYGGRLRTDQVRTDPKFRVGNPPTLFDESPEIVYLLSTGNNDLANAKINVFDHGLAAKRAIRTNYKRLVRMGVANYKPRSRGRGVFVESPDPRVTPKIFQGLLNDPAAKDAEALVEAAQVTHAAMMDPSQPFFQNWLDPNFTPIVPTTVQQLHPMVSGHFHASGTCGMGPASNPMAVCDEQARVYGIEGLRIADCSIFPTHVRANNHLPITAHADLIADMIIADESA</sequence>
<keyword evidence="4 5" id="KW-0274">FAD</keyword>
<keyword evidence="3" id="KW-0285">Flavoprotein</keyword>
<evidence type="ECO:0000259" key="7">
    <source>
        <dbReference type="PROSITE" id="PS00624"/>
    </source>
</evidence>
<name>A0A9X3X7F4_9BACT</name>
<dbReference type="InterPro" id="IPR007867">
    <property type="entry name" value="GMC_OxRtase_C"/>
</dbReference>
<dbReference type="RefSeq" id="WP_272426333.1">
    <property type="nucleotide sequence ID" value="NZ_JAGTJJ010000028.1"/>
</dbReference>
<dbReference type="PANTHER" id="PTHR11552">
    <property type="entry name" value="GLUCOSE-METHANOL-CHOLINE GMC OXIDOREDUCTASE"/>
    <property type="match status" value="1"/>
</dbReference>
<dbReference type="InterPro" id="IPR000172">
    <property type="entry name" value="GMC_OxRdtase_N"/>
</dbReference>
<dbReference type="PANTHER" id="PTHR11552:SF147">
    <property type="entry name" value="CHOLINE DEHYDROGENASE, MITOCHONDRIAL"/>
    <property type="match status" value="1"/>
</dbReference>
<proteinExistence type="inferred from homology"/>
<dbReference type="InterPro" id="IPR036188">
    <property type="entry name" value="FAD/NAD-bd_sf"/>
</dbReference>
<dbReference type="Pfam" id="PF05199">
    <property type="entry name" value="GMC_oxred_C"/>
    <property type="match status" value="1"/>
</dbReference>
<comment type="caution">
    <text evidence="8">The sequence shown here is derived from an EMBL/GenBank/DDBJ whole genome shotgun (WGS) entry which is preliminary data.</text>
</comment>
<evidence type="ECO:0000256" key="6">
    <source>
        <dbReference type="SAM" id="MobiDB-lite"/>
    </source>
</evidence>
<dbReference type="GO" id="GO:0016614">
    <property type="term" value="F:oxidoreductase activity, acting on CH-OH group of donors"/>
    <property type="evidence" value="ECO:0007669"/>
    <property type="project" value="InterPro"/>
</dbReference>
<dbReference type="GO" id="GO:0050660">
    <property type="term" value="F:flavin adenine dinucleotide binding"/>
    <property type="evidence" value="ECO:0007669"/>
    <property type="project" value="InterPro"/>
</dbReference>
<accession>A0A9X3X7F4</accession>
<evidence type="ECO:0000256" key="4">
    <source>
        <dbReference type="ARBA" id="ARBA00022827"/>
    </source>
</evidence>
<evidence type="ECO:0000256" key="5">
    <source>
        <dbReference type="PIRSR" id="PIRSR000137-2"/>
    </source>
</evidence>
<comment type="cofactor">
    <cofactor evidence="1 5">
        <name>FAD</name>
        <dbReference type="ChEBI" id="CHEBI:57692"/>
    </cofactor>
</comment>
<feature type="domain" description="Glucose-methanol-choline oxidoreductase N-terminal" evidence="7">
    <location>
        <begin position="422"/>
        <end position="436"/>
    </location>
</feature>
<feature type="binding site" evidence="5">
    <location>
        <position position="379"/>
    </location>
    <ligand>
        <name>FAD</name>
        <dbReference type="ChEBI" id="CHEBI:57692"/>
    </ligand>
</feature>
<organism evidence="8 9">
    <name type="scientific">Polyangium jinanense</name>
    <dbReference type="NCBI Taxonomy" id="2829994"/>
    <lineage>
        <taxon>Bacteria</taxon>
        <taxon>Pseudomonadati</taxon>
        <taxon>Myxococcota</taxon>
        <taxon>Polyangia</taxon>
        <taxon>Polyangiales</taxon>
        <taxon>Polyangiaceae</taxon>
        <taxon>Polyangium</taxon>
    </lineage>
</organism>
<protein>
    <submittedName>
        <fullName evidence="8">GMC family oxidoreductase</fullName>
    </submittedName>
</protein>
<feature type="region of interest" description="Disordered" evidence="6">
    <location>
        <begin position="75"/>
        <end position="94"/>
    </location>
</feature>
<reference evidence="8 9" key="1">
    <citation type="submission" date="2021-04" db="EMBL/GenBank/DDBJ databases">
        <title>Genome analysis of Polyangium sp.</title>
        <authorList>
            <person name="Li Y."/>
            <person name="Wang J."/>
        </authorList>
    </citation>
    <scope>NUCLEOTIDE SEQUENCE [LARGE SCALE GENOMIC DNA]</scope>
    <source>
        <strain evidence="8 9">SDU14</strain>
    </source>
</reference>
<keyword evidence="9" id="KW-1185">Reference proteome</keyword>
<dbReference type="InterPro" id="IPR012132">
    <property type="entry name" value="GMC_OxRdtase"/>
</dbReference>
<evidence type="ECO:0000256" key="2">
    <source>
        <dbReference type="ARBA" id="ARBA00010790"/>
    </source>
</evidence>
<dbReference type="PROSITE" id="PS00624">
    <property type="entry name" value="GMC_OXRED_2"/>
    <property type="match status" value="1"/>
</dbReference>
<dbReference type="PIRSF" id="PIRSF000137">
    <property type="entry name" value="Alcohol_oxidase"/>
    <property type="match status" value="1"/>
</dbReference>
<dbReference type="Gene3D" id="3.30.410.40">
    <property type="match status" value="1"/>
</dbReference>
<dbReference type="EMBL" id="JAGTJJ010000028">
    <property type="protein sequence ID" value="MDC3985389.1"/>
    <property type="molecule type" value="Genomic_DNA"/>
</dbReference>
<evidence type="ECO:0000256" key="1">
    <source>
        <dbReference type="ARBA" id="ARBA00001974"/>
    </source>
</evidence>
<comment type="similarity">
    <text evidence="2">Belongs to the GMC oxidoreductase family.</text>
</comment>
<dbReference type="SUPFAM" id="SSF51905">
    <property type="entry name" value="FAD/NAD(P)-binding domain"/>
    <property type="match status" value="1"/>
</dbReference>
<dbReference type="Proteomes" id="UP001151081">
    <property type="component" value="Unassembled WGS sequence"/>
</dbReference>
<evidence type="ECO:0000313" key="9">
    <source>
        <dbReference type="Proteomes" id="UP001151081"/>
    </source>
</evidence>
<evidence type="ECO:0000256" key="3">
    <source>
        <dbReference type="ARBA" id="ARBA00022630"/>
    </source>
</evidence>